<reference evidence="2" key="1">
    <citation type="journal article" date="2022" name="Mol. Ecol. Resour.">
        <title>The genomes of chicory, endive, great burdock and yacon provide insights into Asteraceae palaeo-polyploidization history and plant inulin production.</title>
        <authorList>
            <person name="Fan W."/>
            <person name="Wang S."/>
            <person name="Wang H."/>
            <person name="Wang A."/>
            <person name="Jiang F."/>
            <person name="Liu H."/>
            <person name="Zhao H."/>
            <person name="Xu D."/>
            <person name="Zhang Y."/>
        </authorList>
    </citation>
    <scope>NUCLEOTIDE SEQUENCE [LARGE SCALE GENOMIC DNA]</scope>
    <source>
        <strain evidence="2">cv. Niubang</strain>
    </source>
</reference>
<dbReference type="EMBL" id="CM042052">
    <property type="protein sequence ID" value="KAI3719069.1"/>
    <property type="molecule type" value="Genomic_DNA"/>
</dbReference>
<evidence type="ECO:0000313" key="1">
    <source>
        <dbReference type="EMBL" id="KAI3719069.1"/>
    </source>
</evidence>
<accession>A0ACB9B977</accession>
<sequence>MSGDFDMLEGNEDNSFDQYGENTSSISSINKHVTSFDLNEEASSEEYIDLCVEDEEKTGEGSSSKNRKGPVRQYVRSKMPRLRWTPELHHAFVNAIERLGGQEKATPKSVLQLMNVRGLSIAHVKSHLQMYRSKKLDDSGQVLSQRATLTMQGRPHIYSNLYSRSSPFEHLKLANGGIVLANNLEEGNHHARSNLHDSAFRPTRSIQHFLSRHQLWLSNQSLVSSPVKKEFGHGNNIMNQIQDKPSDSHKFHISNSRTRDAPMRPSQFLEEKKWPPQNQIKDKWLPITSTRDSSTSLVPFSVSQCQRYCLERAKIMQYQSTNNDFTPVLNSQSEASFLLELKKELEDEERKPDLQLKLSPNNGVDEENHQRSAPEINTMLSLSLKET</sequence>
<dbReference type="Proteomes" id="UP001055879">
    <property type="component" value="Linkage Group LG06"/>
</dbReference>
<protein>
    <submittedName>
        <fullName evidence="1">Uncharacterized protein</fullName>
    </submittedName>
</protein>
<gene>
    <name evidence="1" type="ORF">L6452_19959</name>
</gene>
<name>A0ACB9B977_ARCLA</name>
<comment type="caution">
    <text evidence="1">The sequence shown here is derived from an EMBL/GenBank/DDBJ whole genome shotgun (WGS) entry which is preliminary data.</text>
</comment>
<keyword evidence="2" id="KW-1185">Reference proteome</keyword>
<proteinExistence type="predicted"/>
<reference evidence="1 2" key="2">
    <citation type="journal article" date="2022" name="Mol. Ecol. Resour.">
        <title>The genomes of chicory, endive, great burdock and yacon provide insights into Asteraceae paleo-polyploidization history and plant inulin production.</title>
        <authorList>
            <person name="Fan W."/>
            <person name="Wang S."/>
            <person name="Wang H."/>
            <person name="Wang A."/>
            <person name="Jiang F."/>
            <person name="Liu H."/>
            <person name="Zhao H."/>
            <person name="Xu D."/>
            <person name="Zhang Y."/>
        </authorList>
    </citation>
    <scope>NUCLEOTIDE SEQUENCE [LARGE SCALE GENOMIC DNA]</scope>
    <source>
        <strain evidence="2">cv. Niubang</strain>
    </source>
</reference>
<evidence type="ECO:0000313" key="2">
    <source>
        <dbReference type="Proteomes" id="UP001055879"/>
    </source>
</evidence>
<organism evidence="1 2">
    <name type="scientific">Arctium lappa</name>
    <name type="common">Greater burdock</name>
    <name type="synonym">Lappa major</name>
    <dbReference type="NCBI Taxonomy" id="4217"/>
    <lineage>
        <taxon>Eukaryota</taxon>
        <taxon>Viridiplantae</taxon>
        <taxon>Streptophyta</taxon>
        <taxon>Embryophyta</taxon>
        <taxon>Tracheophyta</taxon>
        <taxon>Spermatophyta</taxon>
        <taxon>Magnoliopsida</taxon>
        <taxon>eudicotyledons</taxon>
        <taxon>Gunneridae</taxon>
        <taxon>Pentapetalae</taxon>
        <taxon>asterids</taxon>
        <taxon>campanulids</taxon>
        <taxon>Asterales</taxon>
        <taxon>Asteraceae</taxon>
        <taxon>Carduoideae</taxon>
        <taxon>Cardueae</taxon>
        <taxon>Arctiinae</taxon>
        <taxon>Arctium</taxon>
    </lineage>
</organism>